<name>A0A0H2RI35_9AGAM</name>
<keyword evidence="3" id="KW-1185">Reference proteome</keyword>
<gene>
    <name evidence="2" type="ORF">SCHPADRAFT_891715</name>
</gene>
<accession>A0A0H2RI35</accession>
<evidence type="ECO:0000256" key="1">
    <source>
        <dbReference type="SAM" id="MobiDB-lite"/>
    </source>
</evidence>
<dbReference type="AlphaFoldDB" id="A0A0H2RI35"/>
<dbReference type="EMBL" id="KQ086004">
    <property type="protein sequence ID" value="KLO11302.1"/>
    <property type="molecule type" value="Genomic_DNA"/>
</dbReference>
<organism evidence="2 3">
    <name type="scientific">Schizopora paradoxa</name>
    <dbReference type="NCBI Taxonomy" id="27342"/>
    <lineage>
        <taxon>Eukaryota</taxon>
        <taxon>Fungi</taxon>
        <taxon>Dikarya</taxon>
        <taxon>Basidiomycota</taxon>
        <taxon>Agaricomycotina</taxon>
        <taxon>Agaricomycetes</taxon>
        <taxon>Hymenochaetales</taxon>
        <taxon>Schizoporaceae</taxon>
        <taxon>Schizopora</taxon>
    </lineage>
</organism>
<evidence type="ECO:0000313" key="3">
    <source>
        <dbReference type="Proteomes" id="UP000053477"/>
    </source>
</evidence>
<protein>
    <submittedName>
        <fullName evidence="2">Uncharacterized protein</fullName>
    </submittedName>
</protein>
<evidence type="ECO:0000313" key="2">
    <source>
        <dbReference type="EMBL" id="KLO11302.1"/>
    </source>
</evidence>
<dbReference type="InParanoid" id="A0A0H2RI35"/>
<proteinExistence type="predicted"/>
<dbReference type="Proteomes" id="UP000053477">
    <property type="component" value="Unassembled WGS sequence"/>
</dbReference>
<reference evidence="2 3" key="1">
    <citation type="submission" date="2015-04" db="EMBL/GenBank/DDBJ databases">
        <title>Complete genome sequence of Schizopora paradoxa KUC8140, a cosmopolitan wood degrader in East Asia.</title>
        <authorList>
            <consortium name="DOE Joint Genome Institute"/>
            <person name="Min B."/>
            <person name="Park H."/>
            <person name="Jang Y."/>
            <person name="Kim J.-J."/>
            <person name="Kim K.H."/>
            <person name="Pangilinan J."/>
            <person name="Lipzen A."/>
            <person name="Riley R."/>
            <person name="Grigoriev I.V."/>
            <person name="Spatafora J.W."/>
            <person name="Choi I.-G."/>
        </authorList>
    </citation>
    <scope>NUCLEOTIDE SEQUENCE [LARGE SCALE GENOMIC DNA]</scope>
    <source>
        <strain evidence="2 3">KUC8140</strain>
    </source>
</reference>
<sequence length="282" mass="31378">MGRGGDGMYAVLELDGGCDLQHERKRQQRMTPRYKPSALGVCQHRHAHRGPAGPRSGSLSKTATGHFAHFLAAVTSNSPHPGLVVAALCVRGMRGNSEFSSRNISLFWTSQVRRQSLFTRKQNEPTDRTSVSPTPSAPVRASASDSLGKVVQQRRLAAWQRVQRDSYLPSMKLEVEDWAPIVQSGLDHRQSSGQKRRLSQRYVLEVVILDLRIKLKLKLEVRLRRTAGISDRIFVEQCPGGFSVAIWMCARDAIGWVKETTYAIAALNGSFFMTLFTSNASE</sequence>
<feature type="region of interest" description="Disordered" evidence="1">
    <location>
        <begin position="118"/>
        <end position="145"/>
    </location>
</feature>